<dbReference type="Proteomes" id="UP000799324">
    <property type="component" value="Unassembled WGS sequence"/>
</dbReference>
<gene>
    <name evidence="1" type="ORF">K491DRAFT_684936</name>
</gene>
<dbReference type="OrthoDB" id="3683409at2759"/>
<protein>
    <submittedName>
        <fullName evidence="1">Uncharacterized protein</fullName>
    </submittedName>
</protein>
<keyword evidence="2" id="KW-1185">Reference proteome</keyword>
<accession>A0A6A6SL34</accession>
<evidence type="ECO:0000313" key="1">
    <source>
        <dbReference type="EMBL" id="KAF2648142.1"/>
    </source>
</evidence>
<proteinExistence type="predicted"/>
<reference evidence="1" key="1">
    <citation type="journal article" date="2020" name="Stud. Mycol.">
        <title>101 Dothideomycetes genomes: a test case for predicting lifestyles and emergence of pathogens.</title>
        <authorList>
            <person name="Haridas S."/>
            <person name="Albert R."/>
            <person name="Binder M."/>
            <person name="Bloem J."/>
            <person name="Labutti K."/>
            <person name="Salamov A."/>
            <person name="Andreopoulos B."/>
            <person name="Baker S."/>
            <person name="Barry K."/>
            <person name="Bills G."/>
            <person name="Bluhm B."/>
            <person name="Cannon C."/>
            <person name="Castanera R."/>
            <person name="Culley D."/>
            <person name="Daum C."/>
            <person name="Ezra D."/>
            <person name="Gonzalez J."/>
            <person name="Henrissat B."/>
            <person name="Kuo A."/>
            <person name="Liang C."/>
            <person name="Lipzen A."/>
            <person name="Lutzoni F."/>
            <person name="Magnuson J."/>
            <person name="Mondo S."/>
            <person name="Nolan M."/>
            <person name="Ohm R."/>
            <person name="Pangilinan J."/>
            <person name="Park H.-J."/>
            <person name="Ramirez L."/>
            <person name="Alfaro M."/>
            <person name="Sun H."/>
            <person name="Tritt A."/>
            <person name="Yoshinaga Y."/>
            <person name="Zwiers L.-H."/>
            <person name="Turgeon B."/>
            <person name="Goodwin S."/>
            <person name="Spatafora J."/>
            <person name="Crous P."/>
            <person name="Grigoriev I."/>
        </authorList>
    </citation>
    <scope>NUCLEOTIDE SEQUENCE</scope>
    <source>
        <strain evidence="1">CBS 122681</strain>
    </source>
</reference>
<evidence type="ECO:0000313" key="2">
    <source>
        <dbReference type="Proteomes" id="UP000799324"/>
    </source>
</evidence>
<dbReference type="EMBL" id="MU004555">
    <property type="protein sequence ID" value="KAF2648142.1"/>
    <property type="molecule type" value="Genomic_DNA"/>
</dbReference>
<dbReference type="AlphaFoldDB" id="A0A6A6SL34"/>
<sequence length="163" mass="18525">MASKNTPPKIAEAGAPTTVMRSFLDLPPELRVQIYSHFIPGNLTEYDEIAPFSLRETCRLTQSEFDHEVEKSMDAYLNRLLFEHCTNPEDEALLSIQPESKLTRHLHINVPFSMLTGTAMHHECPFMLNGRLGFPFEILSVAPHFMTITFDIYRDPGSSKQDG</sequence>
<name>A0A6A6SL34_9PLEO</name>
<organism evidence="1 2">
    <name type="scientific">Lophiostoma macrostomum CBS 122681</name>
    <dbReference type="NCBI Taxonomy" id="1314788"/>
    <lineage>
        <taxon>Eukaryota</taxon>
        <taxon>Fungi</taxon>
        <taxon>Dikarya</taxon>
        <taxon>Ascomycota</taxon>
        <taxon>Pezizomycotina</taxon>
        <taxon>Dothideomycetes</taxon>
        <taxon>Pleosporomycetidae</taxon>
        <taxon>Pleosporales</taxon>
        <taxon>Lophiostomataceae</taxon>
        <taxon>Lophiostoma</taxon>
    </lineage>
</organism>